<feature type="domain" description="AB hydrolase-1" evidence="2">
    <location>
        <begin position="21"/>
        <end position="261"/>
    </location>
</feature>
<dbReference type="SUPFAM" id="SSF53474">
    <property type="entry name" value="alpha/beta-Hydrolases"/>
    <property type="match status" value="1"/>
</dbReference>
<dbReference type="PANTHER" id="PTHR43329">
    <property type="entry name" value="EPOXIDE HYDROLASE"/>
    <property type="match status" value="1"/>
</dbReference>
<dbReference type="GO" id="GO:0003824">
    <property type="term" value="F:catalytic activity"/>
    <property type="evidence" value="ECO:0007669"/>
    <property type="project" value="UniProtKB-ARBA"/>
</dbReference>
<proteinExistence type="predicted"/>
<dbReference type="InterPro" id="IPR029058">
    <property type="entry name" value="AB_hydrolase_fold"/>
</dbReference>
<dbReference type="Pfam" id="PF00561">
    <property type="entry name" value="Abhydrolase_1"/>
    <property type="match status" value="1"/>
</dbReference>
<evidence type="ECO:0000259" key="2">
    <source>
        <dbReference type="Pfam" id="PF00561"/>
    </source>
</evidence>
<feature type="region of interest" description="Disordered" evidence="1">
    <location>
        <begin position="276"/>
        <end position="302"/>
    </location>
</feature>
<dbReference type="InterPro" id="IPR000073">
    <property type="entry name" value="AB_hydrolase_1"/>
</dbReference>
<dbReference type="EMBL" id="RBXO01000001">
    <property type="protein sequence ID" value="RKT57365.1"/>
    <property type="molecule type" value="Genomic_DNA"/>
</dbReference>
<evidence type="ECO:0000256" key="1">
    <source>
        <dbReference type="SAM" id="MobiDB-lite"/>
    </source>
</evidence>
<protein>
    <submittedName>
        <fullName evidence="3">Pimeloyl-ACP methyl ester carboxylesterase</fullName>
    </submittedName>
</protein>
<sequence length="302" mass="32924">MFVESDGVRLSVHERGDRSAPTVVLVHGYPDTHRVWDGMADVLAERFHVVTYDVRGAGASGRPSGLAAYRLPVLARDLLAVIEAVSPGSPAHVVGHDWGSIQSWEAVTTPGARIASYTSISGPCLDHVGHWTRRRPSAAHLKQWLRSWYVVAFHVPFVAPFVMRRFVAPRWGRVLRGIAGPRAYVAPTIVDDAVQGMSLYRANFIPRLRSPRERRTDVPVQLVHLLRDDFVTAGVLENVGDWASDLRRRAVDAGHWAPVTHAGELAELVAEHVTAHTASAAPTEEPPAPGSGPGSTSANRRP</sequence>
<name>A0A495W9E2_9PSEU</name>
<evidence type="ECO:0000313" key="4">
    <source>
        <dbReference type="Proteomes" id="UP000282084"/>
    </source>
</evidence>
<evidence type="ECO:0000313" key="3">
    <source>
        <dbReference type="EMBL" id="RKT57365.1"/>
    </source>
</evidence>
<dbReference type="Proteomes" id="UP000282084">
    <property type="component" value="Unassembled WGS sequence"/>
</dbReference>
<organism evidence="3 4">
    <name type="scientific">Saccharothrix australiensis</name>
    <dbReference type="NCBI Taxonomy" id="2072"/>
    <lineage>
        <taxon>Bacteria</taxon>
        <taxon>Bacillati</taxon>
        <taxon>Actinomycetota</taxon>
        <taxon>Actinomycetes</taxon>
        <taxon>Pseudonocardiales</taxon>
        <taxon>Pseudonocardiaceae</taxon>
        <taxon>Saccharothrix</taxon>
    </lineage>
</organism>
<gene>
    <name evidence="3" type="ORF">C8E97_6085</name>
</gene>
<comment type="caution">
    <text evidence="3">The sequence shown here is derived from an EMBL/GenBank/DDBJ whole genome shotgun (WGS) entry which is preliminary data.</text>
</comment>
<accession>A0A495W9E2</accession>
<keyword evidence="4" id="KW-1185">Reference proteome</keyword>
<dbReference type="Gene3D" id="3.40.50.1820">
    <property type="entry name" value="alpha/beta hydrolase"/>
    <property type="match status" value="1"/>
</dbReference>
<reference evidence="3 4" key="1">
    <citation type="submission" date="2018-10" db="EMBL/GenBank/DDBJ databases">
        <title>Sequencing the genomes of 1000 actinobacteria strains.</title>
        <authorList>
            <person name="Klenk H.-P."/>
        </authorList>
    </citation>
    <scope>NUCLEOTIDE SEQUENCE [LARGE SCALE GENOMIC DNA]</scope>
    <source>
        <strain evidence="3 4">DSM 43800</strain>
    </source>
</reference>
<dbReference type="AlphaFoldDB" id="A0A495W9E2"/>